<evidence type="ECO:0000256" key="1">
    <source>
        <dbReference type="ARBA" id="ARBA00001933"/>
    </source>
</evidence>
<keyword evidence="9" id="KW-0028">Amino-acid biosynthesis</keyword>
<comment type="subcellular location">
    <subcellularLocation>
        <location evidence="2 9">Cytoplasm</location>
    </subcellularLocation>
</comment>
<name>A0A6N0JE90_ACHDE</name>
<gene>
    <name evidence="9" type="primary">glyA</name>
    <name evidence="12" type="ORF">FOC81_00625</name>
</gene>
<evidence type="ECO:0000256" key="6">
    <source>
        <dbReference type="ARBA" id="ARBA00022563"/>
    </source>
</evidence>
<dbReference type="InterPro" id="IPR015421">
    <property type="entry name" value="PyrdxlP-dep_Trfase_major"/>
</dbReference>
<dbReference type="GO" id="GO:0032259">
    <property type="term" value="P:methylation"/>
    <property type="evidence" value="ECO:0007669"/>
    <property type="project" value="UniProtKB-KW"/>
</dbReference>
<sequence>MTELDLPDGLALPVVSPFPLQQADPDIWAAVDAERHRQMRSIELIASENFVSRAVLEVQGSVLTNKYAEGYPGRRYYGGCLNVDVAERIAIERAQRLFGARHANVQPHSGSQANQGVYLALLAPGDKILGLDLKAGGHLTHGAKVNLSGRWFQALSYGVDPRTHRVDMDEVERIARKERPRLIVAGGSAYARTYDFARFRAIADDVGAIFMADMAHFAGLVAGGAYPSPIPHAHVTTTTTHKTLRGPRGGMILTNDDDIARKIDSAVFPGLQGGPLMHIVAAKAVALGEALQPSFRAYARAVVENAQALCRRLSEGGLSIVSGGTDCHLGVVDLRPWGLAGNVAEQALERVGITLNKNAVPQDEAKPTVTSGIRVGSAACTSRGMGPDEFQEIGDMILALLGSVRAGTVDRRGEDAIRQGVAALVRRFPLPY</sequence>
<comment type="subunit">
    <text evidence="4 9">Homodimer.</text>
</comment>
<dbReference type="InterPro" id="IPR015424">
    <property type="entry name" value="PyrdxlP-dep_Trfase"/>
</dbReference>
<dbReference type="NCBIfam" id="NF000586">
    <property type="entry name" value="PRK00011.1"/>
    <property type="match status" value="1"/>
</dbReference>
<evidence type="ECO:0000256" key="4">
    <source>
        <dbReference type="ARBA" id="ARBA00011738"/>
    </source>
</evidence>
<dbReference type="PIRSF" id="PIRSF000412">
    <property type="entry name" value="SHMT"/>
    <property type="match status" value="1"/>
</dbReference>
<dbReference type="PANTHER" id="PTHR11680">
    <property type="entry name" value="SERINE HYDROXYMETHYLTRANSFERASE"/>
    <property type="match status" value="1"/>
</dbReference>
<dbReference type="InterPro" id="IPR015422">
    <property type="entry name" value="PyrdxlP-dep_Trfase_small"/>
</dbReference>
<evidence type="ECO:0000256" key="3">
    <source>
        <dbReference type="ARBA" id="ARBA00006376"/>
    </source>
</evidence>
<proteinExistence type="inferred from homology"/>
<comment type="similarity">
    <text evidence="3 9">Belongs to the SHMT family.</text>
</comment>
<dbReference type="GO" id="GO:0004372">
    <property type="term" value="F:glycine hydroxymethyltransferase activity"/>
    <property type="evidence" value="ECO:0007669"/>
    <property type="project" value="UniProtKB-UniRule"/>
</dbReference>
<dbReference type="UniPathway" id="UPA00193"/>
<dbReference type="SUPFAM" id="SSF53383">
    <property type="entry name" value="PLP-dependent transferases"/>
    <property type="match status" value="1"/>
</dbReference>
<dbReference type="InterPro" id="IPR001085">
    <property type="entry name" value="Ser_HO-MeTrfase"/>
</dbReference>
<dbReference type="PROSITE" id="PS00096">
    <property type="entry name" value="SHMT"/>
    <property type="match status" value="1"/>
</dbReference>
<dbReference type="InterPro" id="IPR039429">
    <property type="entry name" value="SHMT-like_dom"/>
</dbReference>
<dbReference type="AlphaFoldDB" id="A0A6N0JE90"/>
<evidence type="ECO:0000256" key="9">
    <source>
        <dbReference type="HAMAP-Rule" id="MF_00051"/>
    </source>
</evidence>
<evidence type="ECO:0000256" key="2">
    <source>
        <dbReference type="ARBA" id="ARBA00004496"/>
    </source>
</evidence>
<evidence type="ECO:0000256" key="10">
    <source>
        <dbReference type="PIRSR" id="PIRSR000412-50"/>
    </source>
</evidence>
<dbReference type="GO" id="GO:0030170">
    <property type="term" value="F:pyridoxal phosphate binding"/>
    <property type="evidence" value="ECO:0007669"/>
    <property type="project" value="UniProtKB-UniRule"/>
</dbReference>
<dbReference type="UniPathway" id="UPA00288">
    <property type="reaction ID" value="UER01023"/>
</dbReference>
<keyword evidence="6 9" id="KW-0554">One-carbon metabolism</keyword>
<feature type="domain" description="Serine hydroxymethyltransferase-like" evidence="11">
    <location>
        <begin position="20"/>
        <end position="397"/>
    </location>
</feature>
<dbReference type="GO" id="GO:0005829">
    <property type="term" value="C:cytosol"/>
    <property type="evidence" value="ECO:0007669"/>
    <property type="project" value="TreeGrafter"/>
</dbReference>
<feature type="binding site" evidence="9">
    <location>
        <position position="133"/>
    </location>
    <ligand>
        <name>(6S)-5,6,7,8-tetrahydrofolate</name>
        <dbReference type="ChEBI" id="CHEBI:57453"/>
    </ligand>
</feature>
<keyword evidence="12" id="KW-0489">Methyltransferase</keyword>
<protein>
    <recommendedName>
        <fullName evidence="9">Serine hydroxymethyltransferase</fullName>
        <shortName evidence="9">SHMT</shortName>
        <shortName evidence="9">Serine methylase</shortName>
        <ecNumber evidence="9">2.1.2.1</ecNumber>
    </recommendedName>
</protein>
<dbReference type="Gene3D" id="3.90.1150.10">
    <property type="entry name" value="Aspartate Aminotransferase, domain 1"/>
    <property type="match status" value="1"/>
</dbReference>
<dbReference type="GO" id="GO:0008168">
    <property type="term" value="F:methyltransferase activity"/>
    <property type="evidence" value="ECO:0007669"/>
    <property type="project" value="UniProtKB-KW"/>
</dbReference>
<feature type="binding site" evidence="9">
    <location>
        <begin position="137"/>
        <end position="139"/>
    </location>
    <ligand>
        <name>(6S)-5,6,7,8-tetrahydrofolate</name>
        <dbReference type="ChEBI" id="CHEBI:57453"/>
    </ligand>
</feature>
<dbReference type="CDD" id="cd00378">
    <property type="entry name" value="SHMT"/>
    <property type="match status" value="1"/>
</dbReference>
<comment type="pathway">
    <text evidence="9">Amino-acid biosynthesis; glycine biosynthesis; glycine from L-serine: step 1/1.</text>
</comment>
<feature type="modified residue" description="N6-(pyridoxal phosphate)lysine" evidence="9 10">
    <location>
        <position position="242"/>
    </location>
</feature>
<evidence type="ECO:0000256" key="5">
    <source>
        <dbReference type="ARBA" id="ARBA00022490"/>
    </source>
</evidence>
<comment type="catalytic activity">
    <reaction evidence="9">
        <text>(6R)-5,10-methylene-5,6,7,8-tetrahydrofolate + glycine + H2O = (6S)-5,6,7,8-tetrahydrofolate + L-serine</text>
        <dbReference type="Rhea" id="RHEA:15481"/>
        <dbReference type="ChEBI" id="CHEBI:15377"/>
        <dbReference type="ChEBI" id="CHEBI:15636"/>
        <dbReference type="ChEBI" id="CHEBI:33384"/>
        <dbReference type="ChEBI" id="CHEBI:57305"/>
        <dbReference type="ChEBI" id="CHEBI:57453"/>
        <dbReference type="EC" id="2.1.2.1"/>
    </reaction>
</comment>
<comment type="caution">
    <text evidence="9">Lacks conserved residue(s) required for the propagation of feature annotation.</text>
</comment>
<dbReference type="Pfam" id="PF00464">
    <property type="entry name" value="SHMT"/>
    <property type="match status" value="1"/>
</dbReference>
<dbReference type="Gene3D" id="3.40.640.10">
    <property type="entry name" value="Type I PLP-dependent aspartate aminotransferase-like (Major domain)"/>
    <property type="match status" value="1"/>
</dbReference>
<evidence type="ECO:0000256" key="8">
    <source>
        <dbReference type="ARBA" id="ARBA00022898"/>
    </source>
</evidence>
<dbReference type="Proteomes" id="UP000509782">
    <property type="component" value="Chromosome"/>
</dbReference>
<comment type="cofactor">
    <cofactor evidence="1 9 10">
        <name>pyridoxal 5'-phosphate</name>
        <dbReference type="ChEBI" id="CHEBI:597326"/>
    </cofactor>
</comment>
<dbReference type="GO" id="GO:0019264">
    <property type="term" value="P:glycine biosynthetic process from serine"/>
    <property type="evidence" value="ECO:0007669"/>
    <property type="project" value="UniProtKB-UniRule"/>
</dbReference>
<evidence type="ECO:0000313" key="12">
    <source>
        <dbReference type="EMBL" id="QKQ45297.1"/>
    </source>
</evidence>
<dbReference type="GO" id="GO:0035999">
    <property type="term" value="P:tetrahydrofolate interconversion"/>
    <property type="evidence" value="ECO:0007669"/>
    <property type="project" value="UniProtKB-UniRule"/>
</dbReference>
<comment type="function">
    <text evidence="9">Catalyzes the reversible interconversion of serine and glycine with tetrahydrofolate (THF) serving as the one-carbon carrier. This reaction serves as the major source of one-carbon groups required for the biosynthesis of purines, thymidylate, methionine, and other important biomolecules. Also exhibits THF-independent aldolase activity toward beta-hydroxyamino acids, producing glycine and aldehydes, via a retro-aldol mechanism.</text>
</comment>
<evidence type="ECO:0000259" key="11">
    <source>
        <dbReference type="Pfam" id="PF00464"/>
    </source>
</evidence>
<feature type="site" description="Plays an important role in substrate specificity" evidence="9">
    <location>
        <position position="241"/>
    </location>
</feature>
<dbReference type="EMBL" id="CP054569">
    <property type="protein sequence ID" value="QKQ45297.1"/>
    <property type="molecule type" value="Genomic_DNA"/>
</dbReference>
<dbReference type="EC" id="2.1.2.1" evidence="9"/>
<evidence type="ECO:0000313" key="13">
    <source>
        <dbReference type="Proteomes" id="UP000509782"/>
    </source>
</evidence>
<dbReference type="FunFam" id="3.40.640.10:FF:000001">
    <property type="entry name" value="Serine hydroxymethyltransferase"/>
    <property type="match status" value="1"/>
</dbReference>
<dbReference type="InterPro" id="IPR019798">
    <property type="entry name" value="Ser_HO-MeTrfase_PLP_BS"/>
</dbReference>
<accession>A0A6N0JE90</accession>
<keyword evidence="5 9" id="KW-0963">Cytoplasm</keyword>
<keyword evidence="7 9" id="KW-0808">Transferase</keyword>
<dbReference type="PANTHER" id="PTHR11680:SF35">
    <property type="entry name" value="SERINE HYDROXYMETHYLTRANSFERASE 1"/>
    <property type="match status" value="1"/>
</dbReference>
<keyword evidence="8 9" id="KW-0663">Pyridoxal phosphate</keyword>
<comment type="pathway">
    <text evidence="9">One-carbon metabolism; tetrahydrofolate interconversion.</text>
</comment>
<dbReference type="HAMAP" id="MF_00051">
    <property type="entry name" value="SHMT"/>
    <property type="match status" value="1"/>
</dbReference>
<evidence type="ECO:0000256" key="7">
    <source>
        <dbReference type="ARBA" id="ARBA00022679"/>
    </source>
</evidence>
<reference evidence="12 13" key="1">
    <citation type="submission" date="2020-05" db="EMBL/GenBank/DDBJ databases">
        <title>FDA dAtabase for Regulatory Grade micrObial Sequences (FDA-ARGOS): Supporting development and validation of Infectious Disease Dx tests.</title>
        <authorList>
            <person name="Sproer C."/>
            <person name="Gronow S."/>
            <person name="Severitt S."/>
            <person name="Schroder I."/>
            <person name="Tallon L."/>
            <person name="Sadzewicz L."/>
            <person name="Zhao X."/>
            <person name="Vavikolanu K."/>
            <person name="Mehta A."/>
            <person name="Aluvathingal J."/>
            <person name="Nadendla S."/>
            <person name="Myers T."/>
            <person name="Yan Y."/>
            <person name="Sichtig H."/>
        </authorList>
    </citation>
    <scope>NUCLEOTIDE SEQUENCE [LARGE SCALE GENOMIC DNA]</scope>
    <source>
        <strain evidence="12 13">FDAARGOS_787</strain>
    </source>
</reference>
<dbReference type="InterPro" id="IPR049943">
    <property type="entry name" value="Ser_HO-MeTrfase-like"/>
</dbReference>
<dbReference type="RefSeq" id="WP_174715539.1">
    <property type="nucleotide sequence ID" value="NZ_CP054569.1"/>
</dbReference>
<organism evidence="12 13">
    <name type="scientific">Achromobacter denitrificans</name>
    <name type="common">Alcaligenes denitrificans</name>
    <dbReference type="NCBI Taxonomy" id="32002"/>
    <lineage>
        <taxon>Bacteria</taxon>
        <taxon>Pseudomonadati</taxon>
        <taxon>Pseudomonadota</taxon>
        <taxon>Betaproteobacteria</taxon>
        <taxon>Burkholderiales</taxon>
        <taxon>Alcaligenaceae</taxon>
        <taxon>Achromobacter</taxon>
    </lineage>
</organism>